<keyword evidence="10" id="KW-0282">Flagellum</keyword>
<dbReference type="Pfam" id="PF06429">
    <property type="entry name" value="Flg_bbr_C"/>
    <property type="match status" value="1"/>
</dbReference>
<evidence type="ECO:0000256" key="3">
    <source>
        <dbReference type="ARBA" id="ARBA00009677"/>
    </source>
</evidence>
<feature type="domain" description="Flagellar hook-associated protein FlgK helical" evidence="9">
    <location>
        <begin position="96"/>
        <end position="256"/>
    </location>
</feature>
<dbReference type="GO" id="GO:0005198">
    <property type="term" value="F:structural molecule activity"/>
    <property type="evidence" value="ECO:0007669"/>
    <property type="project" value="InterPro"/>
</dbReference>
<name>A0A1G9JFU9_9BACT</name>
<keyword evidence="11" id="KW-1185">Reference proteome</keyword>
<dbReference type="OrthoDB" id="9802553at2"/>
<dbReference type="Pfam" id="PF00460">
    <property type="entry name" value="Flg_bb_rod"/>
    <property type="match status" value="1"/>
</dbReference>
<dbReference type="GO" id="GO:0005576">
    <property type="term" value="C:extracellular region"/>
    <property type="evidence" value="ECO:0007669"/>
    <property type="project" value="UniProtKB-SubCell"/>
</dbReference>
<evidence type="ECO:0000256" key="2">
    <source>
        <dbReference type="ARBA" id="ARBA00004613"/>
    </source>
</evidence>
<dbReference type="EMBL" id="FNGA01000004">
    <property type="protein sequence ID" value="SDL36449.1"/>
    <property type="molecule type" value="Genomic_DNA"/>
</dbReference>
<dbReference type="STRING" id="246191.SAMN05660337_2778"/>
<dbReference type="Proteomes" id="UP000199053">
    <property type="component" value="Unassembled WGS sequence"/>
</dbReference>
<reference evidence="11" key="1">
    <citation type="submission" date="2016-10" db="EMBL/GenBank/DDBJ databases">
        <authorList>
            <person name="Varghese N."/>
            <person name="Submissions S."/>
        </authorList>
    </citation>
    <scope>NUCLEOTIDE SEQUENCE [LARGE SCALE GENOMIC DNA]</scope>
    <source>
        <strain evidence="11">DSM 16995</strain>
    </source>
</reference>
<comment type="subcellular location">
    <subcellularLocation>
        <location evidence="1">Bacterial flagellum</location>
    </subcellularLocation>
    <subcellularLocation>
        <location evidence="2">Secreted</location>
    </subcellularLocation>
</comment>
<dbReference type="Pfam" id="PF22638">
    <property type="entry name" value="FlgK_D1"/>
    <property type="match status" value="1"/>
</dbReference>
<dbReference type="PROSITE" id="PS00588">
    <property type="entry name" value="FLAGELLA_BB_ROD"/>
    <property type="match status" value="1"/>
</dbReference>
<dbReference type="GO" id="GO:0044780">
    <property type="term" value="P:bacterial-type flagellum assembly"/>
    <property type="evidence" value="ECO:0007669"/>
    <property type="project" value="InterPro"/>
</dbReference>
<dbReference type="InterPro" id="IPR019776">
    <property type="entry name" value="Flagellar_basal_body_rod_CS"/>
</dbReference>
<sequence length="712" mass="77853">MPGVNSLFNLGTGALFASQSAIQVTGDNISNVNTEGYSRRNVRLEENASINWKPGQIGTGVRAAEVYRNFDQFIENSYNDKSSQRERWDSLYNTLGSVESLFNESRGYGINSSLTTFFNDWQDLGQRPNDAASRQQLLNDSKNMVSSLNSMQGDLTRYQEQVEDYIRQDVNSANDLMTRIADINGRINVEQIDGQNNPNALYDERARLVRDLSKIMDTQTIDNGKGSMTIITKAGQTLVDGDKHFSLSYEGPRSQNNLKPDSDFDGQAYFDGSSEFEYTLDVVDSGKNVGSGAGAAQFRVSLDGGNTWLKDDEGNTRTFYARGEDKAIQVDDLKIWFGTADDSGAVPANDFTKGDRFTVVPKSALYWVQNTSTKENITPQTSFSGQDDNRRLCGGTLTGYFSFRDEHVGKYKSRMDALANEMIWQTNRIHSQGSGLKAHTSMEGTYSVTTDDTALGSGSSGLAFADKLESGNAMMYFYDSTTGELASSASFGPLDFSGIIPPGIENFDPDQHSMNDVVSAINDTFGSYVDASVVNHKLQLNAKQGYEFQMGTDTSGLYAGLGLNTYFAGSGASDLSLNPKISEDVGYINAGHVNGAGEANSGDNTTALKMKEMAQNRVTITTPFDGTTNQTLIEYYDSTVSVVGADTSTAKFNFNFQNTLASDLNQKQQEISGVNIDEEMSNLIKFQHSYTAAAKLITTADQMLQTVLGLKN</sequence>
<dbReference type="PANTHER" id="PTHR30033:SF1">
    <property type="entry name" value="FLAGELLAR HOOK-ASSOCIATED PROTEIN 1"/>
    <property type="match status" value="1"/>
</dbReference>
<gene>
    <name evidence="10" type="ORF">SAMN05660337_2778</name>
</gene>
<dbReference type="SUPFAM" id="SSF64518">
    <property type="entry name" value="Phase 1 flagellin"/>
    <property type="match status" value="1"/>
</dbReference>
<evidence type="ECO:0000259" key="7">
    <source>
        <dbReference type="Pfam" id="PF00460"/>
    </source>
</evidence>
<keyword evidence="6" id="KW-0975">Bacterial flagellum</keyword>
<evidence type="ECO:0000313" key="11">
    <source>
        <dbReference type="Proteomes" id="UP000199053"/>
    </source>
</evidence>
<dbReference type="InterPro" id="IPR001444">
    <property type="entry name" value="Flag_bb_rod_N"/>
</dbReference>
<dbReference type="PANTHER" id="PTHR30033">
    <property type="entry name" value="FLAGELLAR HOOK-ASSOCIATED PROTEIN 1"/>
    <property type="match status" value="1"/>
</dbReference>
<evidence type="ECO:0000256" key="1">
    <source>
        <dbReference type="ARBA" id="ARBA00004365"/>
    </source>
</evidence>
<accession>A0A1G9JFU9</accession>
<keyword evidence="10" id="KW-0969">Cilium</keyword>
<evidence type="ECO:0000259" key="8">
    <source>
        <dbReference type="Pfam" id="PF06429"/>
    </source>
</evidence>
<evidence type="ECO:0000256" key="4">
    <source>
        <dbReference type="ARBA" id="ARBA00016244"/>
    </source>
</evidence>
<dbReference type="RefSeq" id="WP_092162127.1">
    <property type="nucleotide sequence ID" value="NZ_FNGA01000004.1"/>
</dbReference>
<comment type="similarity">
    <text evidence="3">Belongs to the flagella basal body rod proteins family.</text>
</comment>
<organism evidence="10 11">
    <name type="scientific">Maridesulfovibrio ferrireducens</name>
    <dbReference type="NCBI Taxonomy" id="246191"/>
    <lineage>
        <taxon>Bacteria</taxon>
        <taxon>Pseudomonadati</taxon>
        <taxon>Thermodesulfobacteriota</taxon>
        <taxon>Desulfovibrionia</taxon>
        <taxon>Desulfovibrionales</taxon>
        <taxon>Desulfovibrionaceae</taxon>
        <taxon>Maridesulfovibrio</taxon>
    </lineage>
</organism>
<dbReference type="GO" id="GO:0009424">
    <property type="term" value="C:bacterial-type flagellum hook"/>
    <property type="evidence" value="ECO:0007669"/>
    <property type="project" value="InterPro"/>
</dbReference>
<dbReference type="InterPro" id="IPR010930">
    <property type="entry name" value="Flg_bb/hook_C_dom"/>
</dbReference>
<dbReference type="NCBIfam" id="TIGR02492">
    <property type="entry name" value="flgK_ends"/>
    <property type="match status" value="1"/>
</dbReference>
<dbReference type="AlphaFoldDB" id="A0A1G9JFU9"/>
<evidence type="ECO:0000259" key="9">
    <source>
        <dbReference type="Pfam" id="PF22638"/>
    </source>
</evidence>
<evidence type="ECO:0000313" key="10">
    <source>
        <dbReference type="EMBL" id="SDL36449.1"/>
    </source>
</evidence>
<feature type="domain" description="Flagellar basal body rod protein N-terminal" evidence="7">
    <location>
        <begin position="9"/>
        <end position="37"/>
    </location>
</feature>
<keyword evidence="10" id="KW-0966">Cell projection</keyword>
<dbReference type="PRINTS" id="PR01005">
    <property type="entry name" value="FLGHOOKAP1"/>
</dbReference>
<keyword evidence="5" id="KW-0964">Secreted</keyword>
<dbReference type="InterPro" id="IPR002371">
    <property type="entry name" value="FlgK"/>
</dbReference>
<proteinExistence type="inferred from homology"/>
<feature type="domain" description="Flagellar basal-body/hook protein C-terminal" evidence="8">
    <location>
        <begin position="669"/>
        <end position="709"/>
    </location>
</feature>
<protein>
    <recommendedName>
        <fullName evidence="4">Flagellar hook-associated protein 1</fullName>
    </recommendedName>
</protein>
<evidence type="ECO:0000256" key="5">
    <source>
        <dbReference type="ARBA" id="ARBA00022525"/>
    </source>
</evidence>
<dbReference type="InterPro" id="IPR053927">
    <property type="entry name" value="FlgK_helical"/>
</dbReference>
<evidence type="ECO:0000256" key="6">
    <source>
        <dbReference type="ARBA" id="ARBA00023143"/>
    </source>
</evidence>